<evidence type="ECO:0000259" key="10">
    <source>
        <dbReference type="PROSITE" id="PS50002"/>
    </source>
</evidence>
<dbReference type="SUPFAM" id="SSF48464">
    <property type="entry name" value="ENTH/VHS domain"/>
    <property type="match status" value="1"/>
</dbReference>
<dbReference type="STRING" id="1806994.A0A507BZ63"/>
<evidence type="ECO:0000313" key="13">
    <source>
        <dbReference type="Proteomes" id="UP000319731"/>
    </source>
</evidence>
<dbReference type="Pfam" id="PF00790">
    <property type="entry name" value="VHS"/>
    <property type="match status" value="1"/>
</dbReference>
<dbReference type="PANTHER" id="PTHR45929:SF3">
    <property type="entry name" value="JAK PATHWAY SIGNAL TRANSDUCTION ADAPTOR MOLECULE"/>
    <property type="match status" value="1"/>
</dbReference>
<dbReference type="GO" id="GO:0033565">
    <property type="term" value="C:ESCRT-0 complex"/>
    <property type="evidence" value="ECO:0007669"/>
    <property type="project" value="TreeGrafter"/>
</dbReference>
<evidence type="ECO:0000256" key="9">
    <source>
        <dbReference type="PROSITE-ProRule" id="PRU00192"/>
    </source>
</evidence>
<dbReference type="PROSITE" id="PS50002">
    <property type="entry name" value="SH3"/>
    <property type="match status" value="1"/>
</dbReference>
<dbReference type="SMART" id="SM00288">
    <property type="entry name" value="VHS"/>
    <property type="match status" value="1"/>
</dbReference>
<comment type="subcellular location">
    <subcellularLocation>
        <location evidence="1">Endosome membrane</location>
        <topology evidence="1">Peripheral membrane protein</topology>
        <orientation evidence="1">Cytoplasmic side</orientation>
    </subcellularLocation>
</comment>
<dbReference type="Gene3D" id="1.20.5.1940">
    <property type="match status" value="1"/>
</dbReference>
<dbReference type="AlphaFoldDB" id="A0A507BZ63"/>
<evidence type="ECO:0000256" key="8">
    <source>
        <dbReference type="ARBA" id="ARBA00022927"/>
    </source>
</evidence>
<evidence type="ECO:0000259" key="11">
    <source>
        <dbReference type="PROSITE" id="PS50179"/>
    </source>
</evidence>
<evidence type="ECO:0000256" key="6">
    <source>
        <dbReference type="ARBA" id="ARBA00022448"/>
    </source>
</evidence>
<dbReference type="InterPro" id="IPR008942">
    <property type="entry name" value="ENTH_VHS"/>
</dbReference>
<keyword evidence="6" id="KW-0813">Transport</keyword>
<keyword evidence="5 9" id="KW-0728">SH3 domain</keyword>
<name>A0A507BZ63_9FUNG</name>
<feature type="domain" description="VHS" evidence="11">
    <location>
        <begin position="11"/>
        <end position="140"/>
    </location>
</feature>
<evidence type="ECO:0000256" key="4">
    <source>
        <dbReference type="ARBA" id="ARBA00018978"/>
    </source>
</evidence>
<sequence length="396" mass="44574">MSSLEDLIVAASSETNTSENWTAIIQICERADKTDTTARDAVSIITKRVQHKNVNVVLFTLTIANSLVQNCGMAVKREICSRVFVDALVKLVSNRAIHETIRTRVLDLVQHWAEAFKSEPSLGFMVDTYNQLKAQNYQFPSAQKQAPVEKSRSQIQKEKEDEELQLALAMSMSAAEKEEAALKRRSSPPRQIQPEIEFHVRALYDFPGSEEGELAMARGDIVAVYDSVTFRDWWKGGLRGRNGIFPANYVEKIVGTVPVETGVATSTNVGGGIEAQVMSQAHRLDEFAGILASVDPRRDNLSENERLQDTYNVVLSLRPKIIKAMEASKAKRDELGMINDRFLRAIQTYQHLMELAAQQRAMYSVPPPQQLQQMPPHMYQHPPLPQQQPYGYAPQY</sequence>
<dbReference type="RefSeq" id="XP_031022202.1">
    <property type="nucleotide sequence ID" value="XM_031171828.1"/>
</dbReference>
<dbReference type="GO" id="GO:0035091">
    <property type="term" value="F:phosphatidylinositol binding"/>
    <property type="evidence" value="ECO:0007669"/>
    <property type="project" value="InterPro"/>
</dbReference>
<evidence type="ECO:0000313" key="12">
    <source>
        <dbReference type="EMBL" id="TPX30563.1"/>
    </source>
</evidence>
<dbReference type="EMBL" id="QEAO01000064">
    <property type="protein sequence ID" value="TPX30563.1"/>
    <property type="molecule type" value="Genomic_DNA"/>
</dbReference>
<dbReference type="PRINTS" id="PR00452">
    <property type="entry name" value="SH3DOMAIN"/>
</dbReference>
<dbReference type="GO" id="GO:0043328">
    <property type="term" value="P:protein transport to vacuole involved in ubiquitin-dependent protein catabolic process via the multivesicular body sorting pathway"/>
    <property type="evidence" value="ECO:0007669"/>
    <property type="project" value="TreeGrafter"/>
</dbReference>
<dbReference type="InterPro" id="IPR050670">
    <property type="entry name" value="STAM"/>
</dbReference>
<feature type="domain" description="SH3" evidence="10">
    <location>
        <begin position="195"/>
        <end position="255"/>
    </location>
</feature>
<dbReference type="SUPFAM" id="SSF89009">
    <property type="entry name" value="GAT-like domain"/>
    <property type="match status" value="1"/>
</dbReference>
<evidence type="ECO:0000256" key="3">
    <source>
        <dbReference type="ARBA" id="ARBA00017923"/>
    </source>
</evidence>
<dbReference type="Gene3D" id="1.25.40.90">
    <property type="match status" value="1"/>
</dbReference>
<dbReference type="Pfam" id="PF14604">
    <property type="entry name" value="SH3_9"/>
    <property type="match status" value="1"/>
</dbReference>
<evidence type="ECO:0000256" key="1">
    <source>
        <dbReference type="ARBA" id="ARBA00004125"/>
    </source>
</evidence>
<dbReference type="CDD" id="cd16978">
    <property type="entry name" value="VHS_HSE1"/>
    <property type="match status" value="1"/>
</dbReference>
<dbReference type="InterPro" id="IPR002014">
    <property type="entry name" value="VHS_dom"/>
</dbReference>
<comment type="caution">
    <text evidence="12">The sequence shown here is derived from an EMBL/GenBank/DDBJ whole genome shotgun (WGS) entry which is preliminary data.</text>
</comment>
<dbReference type="Proteomes" id="UP000319731">
    <property type="component" value="Unassembled WGS sequence"/>
</dbReference>
<dbReference type="OrthoDB" id="10255964at2759"/>
<dbReference type="InterPro" id="IPR001452">
    <property type="entry name" value="SH3_domain"/>
</dbReference>
<evidence type="ECO:0000256" key="2">
    <source>
        <dbReference type="ARBA" id="ARBA00009666"/>
    </source>
</evidence>
<dbReference type="SMART" id="SM00326">
    <property type="entry name" value="SH3"/>
    <property type="match status" value="1"/>
</dbReference>
<evidence type="ECO:0000256" key="5">
    <source>
        <dbReference type="ARBA" id="ARBA00022443"/>
    </source>
</evidence>
<keyword evidence="8" id="KW-0653">Protein transport</keyword>
<keyword evidence="13" id="KW-1185">Reference proteome</keyword>
<dbReference type="GO" id="GO:0010008">
    <property type="term" value="C:endosome membrane"/>
    <property type="evidence" value="ECO:0007669"/>
    <property type="project" value="UniProtKB-SubCell"/>
</dbReference>
<dbReference type="GO" id="GO:0043130">
    <property type="term" value="F:ubiquitin binding"/>
    <property type="evidence" value="ECO:0007669"/>
    <property type="project" value="InterPro"/>
</dbReference>
<dbReference type="InterPro" id="IPR036028">
    <property type="entry name" value="SH3-like_dom_sf"/>
</dbReference>
<dbReference type="SUPFAM" id="SSF50044">
    <property type="entry name" value="SH3-domain"/>
    <property type="match status" value="1"/>
</dbReference>
<accession>A0A507BZ63</accession>
<dbReference type="PROSITE" id="PS50330">
    <property type="entry name" value="UIM"/>
    <property type="match status" value="1"/>
</dbReference>
<dbReference type="InterPro" id="IPR003903">
    <property type="entry name" value="UIM_dom"/>
</dbReference>
<gene>
    <name evidence="12" type="ORF">SmJEL517_g05902</name>
</gene>
<dbReference type="PROSITE" id="PS50179">
    <property type="entry name" value="VHS"/>
    <property type="match status" value="1"/>
</dbReference>
<comment type="similarity">
    <text evidence="2">Belongs to the STAM family.</text>
</comment>
<dbReference type="GeneID" id="42007125"/>
<proteinExistence type="inferred from homology"/>
<keyword evidence="7" id="KW-0967">Endosome</keyword>
<reference evidence="12 13" key="1">
    <citation type="journal article" date="2019" name="Sci. Rep.">
        <title>Comparative genomics of chytrid fungi reveal insights into the obligate biotrophic and pathogenic lifestyle of Synchytrium endobioticum.</title>
        <authorList>
            <person name="van de Vossenberg B.T.L.H."/>
            <person name="Warris S."/>
            <person name="Nguyen H.D.T."/>
            <person name="van Gent-Pelzer M.P.E."/>
            <person name="Joly D.L."/>
            <person name="van de Geest H.C."/>
            <person name="Bonants P.J.M."/>
            <person name="Smith D.S."/>
            <person name="Levesque C.A."/>
            <person name="van der Lee T.A.J."/>
        </authorList>
    </citation>
    <scope>NUCLEOTIDE SEQUENCE [LARGE SCALE GENOMIC DNA]</scope>
    <source>
        <strain evidence="12 13">JEL517</strain>
    </source>
</reference>
<organism evidence="12 13">
    <name type="scientific">Synchytrium microbalum</name>
    <dbReference type="NCBI Taxonomy" id="1806994"/>
    <lineage>
        <taxon>Eukaryota</taxon>
        <taxon>Fungi</taxon>
        <taxon>Fungi incertae sedis</taxon>
        <taxon>Chytridiomycota</taxon>
        <taxon>Chytridiomycota incertae sedis</taxon>
        <taxon>Chytridiomycetes</taxon>
        <taxon>Synchytriales</taxon>
        <taxon>Synchytriaceae</taxon>
        <taxon>Synchytrium</taxon>
    </lineage>
</organism>
<protein>
    <recommendedName>
        <fullName evidence="3">Class E vacuolar protein-sorting machinery protein HSE1</fullName>
    </recommendedName>
    <alternativeName>
        <fullName evidence="4">Class E vacuolar protein-sorting machinery protein hse1</fullName>
    </alternativeName>
</protein>
<evidence type="ECO:0000256" key="7">
    <source>
        <dbReference type="ARBA" id="ARBA00022753"/>
    </source>
</evidence>
<dbReference type="Gene3D" id="2.30.30.40">
    <property type="entry name" value="SH3 Domains"/>
    <property type="match status" value="1"/>
</dbReference>
<dbReference type="PANTHER" id="PTHR45929">
    <property type="entry name" value="JAK PATHWAY SIGNAL TRANSDUCTION ADAPTOR MOLECULE"/>
    <property type="match status" value="1"/>
</dbReference>